<dbReference type="EMBL" id="VIRM01000040">
    <property type="protein sequence ID" value="TQS17822.1"/>
    <property type="molecule type" value="Genomic_DNA"/>
</dbReference>
<comment type="caution">
    <text evidence="1">The sequence shown here is derived from an EMBL/GenBank/DDBJ whole genome shotgun (WGS) entry which is preliminary data.</text>
</comment>
<dbReference type="Proteomes" id="UP000316541">
    <property type="component" value="Unassembled WGS sequence"/>
</dbReference>
<dbReference type="Pfam" id="PF13289">
    <property type="entry name" value="SIR2_2"/>
    <property type="match status" value="1"/>
</dbReference>
<proteinExistence type="predicted"/>
<name>A0A544YMM8_9ACTN</name>
<accession>A0A544YMM8</accession>
<organism evidence="1 2">
    <name type="scientific">Microbispora hainanensis</name>
    <dbReference type="NCBI Taxonomy" id="568844"/>
    <lineage>
        <taxon>Bacteria</taxon>
        <taxon>Bacillati</taxon>
        <taxon>Actinomycetota</taxon>
        <taxon>Actinomycetes</taxon>
        <taxon>Streptosporangiales</taxon>
        <taxon>Streptosporangiaceae</taxon>
        <taxon>Microbispora</taxon>
    </lineage>
</organism>
<evidence type="ECO:0000313" key="1">
    <source>
        <dbReference type="EMBL" id="TQS17822.1"/>
    </source>
</evidence>
<gene>
    <name evidence="1" type="ORF">FLX08_27260</name>
</gene>
<dbReference type="AlphaFoldDB" id="A0A544YMM8"/>
<dbReference type="RefSeq" id="WP_142622776.1">
    <property type="nucleotide sequence ID" value="NZ_VIRM01000040.1"/>
</dbReference>
<reference evidence="1 2" key="1">
    <citation type="submission" date="2019-07" db="EMBL/GenBank/DDBJ databases">
        <title>Microbispora hainanensis DSM 45428.</title>
        <authorList>
            <person name="Thawai C."/>
        </authorList>
    </citation>
    <scope>NUCLEOTIDE SEQUENCE [LARGE SCALE GENOMIC DNA]</scope>
    <source>
        <strain evidence="1 2">DSM 45428</strain>
    </source>
</reference>
<dbReference type="SUPFAM" id="SSF52467">
    <property type="entry name" value="DHS-like NAD/FAD-binding domain"/>
    <property type="match status" value="1"/>
</dbReference>
<sequence length="293" mass="33642">MNDADWDRLIRQLRRGDCTPLLGAGSCFGRLPTGAELSRHFAHEYKYPFADADNLARVMQYAALVGQDPVELKHEVCTYLKQYRAGRTQNRLDPHMVLAEFPIPTFVTTNYDDFMVQALQRCRAERKSPEACTSTWWDTEADEVPLLEPTQDRPLVYHLHGQWDDPASLVLTEDDYLTYLVNMVDARASGVRQPLPTPVLAAMTASPLLFVGYSLQDWNFRVLFHGLIRPIPQNRRRRHVSVQLLPELSETVAGAAQKAEEYLERYLDGWHISIYIGSTEDFFEELLDRLRTA</sequence>
<evidence type="ECO:0000313" key="2">
    <source>
        <dbReference type="Proteomes" id="UP000316541"/>
    </source>
</evidence>
<dbReference type="InterPro" id="IPR029035">
    <property type="entry name" value="DHS-like_NAD/FAD-binding_dom"/>
</dbReference>
<protein>
    <submittedName>
        <fullName evidence="1">SIR2 family protein</fullName>
    </submittedName>
</protein>